<dbReference type="InterPro" id="IPR050523">
    <property type="entry name" value="AKR_Detox_Biosynth"/>
</dbReference>
<evidence type="ECO:0000256" key="1">
    <source>
        <dbReference type="ARBA" id="ARBA00023002"/>
    </source>
</evidence>
<dbReference type="PANTHER" id="PTHR43364">
    <property type="entry name" value="NADH-SPECIFIC METHYLGLYOXAL REDUCTASE-RELATED"/>
    <property type="match status" value="1"/>
</dbReference>
<evidence type="ECO:0000259" key="2">
    <source>
        <dbReference type="Pfam" id="PF00248"/>
    </source>
</evidence>
<dbReference type="PANTHER" id="PTHR43364:SF4">
    <property type="entry name" value="NAD(P)-LINKED OXIDOREDUCTASE SUPERFAMILY PROTEIN"/>
    <property type="match status" value="1"/>
</dbReference>
<dbReference type="EMBL" id="HBIU01003831">
    <property type="protein sequence ID" value="CAE0622712.1"/>
    <property type="molecule type" value="Transcribed_RNA"/>
</dbReference>
<protein>
    <recommendedName>
        <fullName evidence="2">NADP-dependent oxidoreductase domain-containing protein</fullName>
    </recommendedName>
</protein>
<dbReference type="CDD" id="cd19094">
    <property type="entry name" value="AKR_Tas-like"/>
    <property type="match status" value="1"/>
</dbReference>
<dbReference type="InterPro" id="IPR020471">
    <property type="entry name" value="AKR"/>
</dbReference>
<proteinExistence type="predicted"/>
<dbReference type="InterPro" id="IPR023210">
    <property type="entry name" value="NADP_OxRdtase_dom"/>
</dbReference>
<dbReference type="InterPro" id="IPR036812">
    <property type="entry name" value="NAD(P)_OxRdtase_dom_sf"/>
</dbReference>
<accession>A0A7S3UR23</accession>
<feature type="domain" description="NADP-dependent oxidoreductase" evidence="2">
    <location>
        <begin position="7"/>
        <end position="310"/>
    </location>
</feature>
<dbReference type="SUPFAM" id="SSF51430">
    <property type="entry name" value="NAD(P)-linked oxidoreductase"/>
    <property type="match status" value="1"/>
</dbReference>
<keyword evidence="1" id="KW-0560">Oxidoreductase</keyword>
<organism evidence="3">
    <name type="scientific">Heterosigma akashiwo</name>
    <name type="common">Chromophytic alga</name>
    <name type="synonym">Heterosigma carterae</name>
    <dbReference type="NCBI Taxonomy" id="2829"/>
    <lineage>
        <taxon>Eukaryota</taxon>
        <taxon>Sar</taxon>
        <taxon>Stramenopiles</taxon>
        <taxon>Ochrophyta</taxon>
        <taxon>Raphidophyceae</taxon>
        <taxon>Chattonellales</taxon>
        <taxon>Chattonellaceae</taxon>
        <taxon>Heterosigma</taxon>
    </lineage>
</organism>
<dbReference type="GO" id="GO:0016491">
    <property type="term" value="F:oxidoreductase activity"/>
    <property type="evidence" value="ECO:0007669"/>
    <property type="project" value="UniProtKB-KW"/>
</dbReference>
<dbReference type="PRINTS" id="PR00069">
    <property type="entry name" value="ALDKETRDTASE"/>
</dbReference>
<dbReference type="Pfam" id="PF00248">
    <property type="entry name" value="Aldo_ket_red"/>
    <property type="match status" value="1"/>
</dbReference>
<gene>
    <name evidence="3" type="ORF">HAKA00212_LOCUS1375</name>
</gene>
<evidence type="ECO:0000313" key="3">
    <source>
        <dbReference type="EMBL" id="CAE0622712.1"/>
    </source>
</evidence>
<dbReference type="Gene3D" id="3.20.20.100">
    <property type="entry name" value="NADP-dependent oxidoreductase domain"/>
    <property type="match status" value="1"/>
</dbReference>
<name>A0A7S3UR23_HETAK</name>
<dbReference type="AlphaFoldDB" id="A0A7S3UR23"/>
<sequence length="324" mass="36488">MDIACQEFGVNFLDTAEIYPVPPNKDTQGLTEQYIGNWMDKKKNRKDLILASKVAGYGNLYLRKDGEPSRVNKKNIEEALDGSLKRLKTDYLDLYQIHWPDRYVPLFGADGYEPEKEREAVTFMEQLEAMGDLIKKGKIRHWGLSNETPWGVSQFCAAARAAGLPPPASVQNSYSLLVRADYEQSGMLETCAPQNENIALLAYSPLAGGVLTGKYQNVFYPPAGSRLTLFEGFMERYKSSLSRKAVTKYLVKSDEWDLPLADMALAWCYTREFMGATIIGATSAEQLRRNVLALNLPITEDMAEHIEEAYVLFRDPTKIKTRAA</sequence>
<reference evidence="3" key="1">
    <citation type="submission" date="2021-01" db="EMBL/GenBank/DDBJ databases">
        <authorList>
            <person name="Corre E."/>
            <person name="Pelletier E."/>
            <person name="Niang G."/>
            <person name="Scheremetjew M."/>
            <person name="Finn R."/>
            <person name="Kale V."/>
            <person name="Holt S."/>
            <person name="Cochrane G."/>
            <person name="Meng A."/>
            <person name="Brown T."/>
            <person name="Cohen L."/>
        </authorList>
    </citation>
    <scope>NUCLEOTIDE SEQUENCE</scope>
    <source>
        <strain evidence="3">CCMP3107</strain>
    </source>
</reference>